<dbReference type="OrthoDB" id="9791261at2"/>
<dbReference type="Gene3D" id="1.20.1600.10">
    <property type="entry name" value="Outer membrane efflux proteins (OEP)"/>
    <property type="match status" value="1"/>
</dbReference>
<dbReference type="Pfam" id="PF02321">
    <property type="entry name" value="OEP"/>
    <property type="match status" value="2"/>
</dbReference>
<keyword evidence="3" id="KW-0732">Signal</keyword>
<dbReference type="GeneID" id="92905922"/>
<protein>
    <submittedName>
        <fullName evidence="5">TolC family protein</fullName>
    </submittedName>
</protein>
<dbReference type="InterPro" id="IPR003423">
    <property type="entry name" value="OMP_efflux"/>
</dbReference>
<accession>A0A2K8S078</accession>
<evidence type="ECO:0000256" key="2">
    <source>
        <dbReference type="SAM" id="Coils"/>
    </source>
</evidence>
<dbReference type="Proteomes" id="UP000239990">
    <property type="component" value="Unassembled WGS sequence"/>
</dbReference>
<evidence type="ECO:0000256" key="3">
    <source>
        <dbReference type="SAM" id="SignalP"/>
    </source>
</evidence>
<dbReference type="RefSeq" id="WP_100854017.1">
    <property type="nucleotide sequence ID" value="NZ_CADIJT010000003.1"/>
</dbReference>
<feature type="signal peptide" evidence="3">
    <location>
        <begin position="1"/>
        <end position="23"/>
    </location>
</feature>
<feature type="coiled-coil region" evidence="2">
    <location>
        <begin position="186"/>
        <end position="213"/>
    </location>
</feature>
<dbReference type="PANTHER" id="PTHR30203:SF24">
    <property type="entry name" value="BLR4935 PROTEIN"/>
    <property type="match status" value="1"/>
</dbReference>
<dbReference type="AlphaFoldDB" id="A0A2K8S078"/>
<dbReference type="KEGG" id="asw:CVS48_08260"/>
<evidence type="ECO:0000313" key="6">
    <source>
        <dbReference type="Proteomes" id="UP000239990"/>
    </source>
</evidence>
<dbReference type="InterPro" id="IPR010131">
    <property type="entry name" value="MdtP/NodT-like"/>
</dbReference>
<reference evidence="4" key="2">
    <citation type="submission" date="2022-09" db="EMBL/GenBank/DDBJ databases">
        <title>Intensive care unit water sources are persistently colonized with multi-drug resistant bacteria and are the site of extensive horizontal gene transfer of antibiotic resistance genes.</title>
        <authorList>
            <person name="Diorio-Toth L."/>
        </authorList>
    </citation>
    <scope>NUCLEOTIDE SEQUENCE</scope>
    <source>
        <strain evidence="4">GD03843</strain>
    </source>
</reference>
<evidence type="ECO:0000256" key="1">
    <source>
        <dbReference type="ARBA" id="ARBA00007613"/>
    </source>
</evidence>
<evidence type="ECO:0000313" key="5">
    <source>
        <dbReference type="EMBL" id="PPA77568.1"/>
    </source>
</evidence>
<feature type="chain" id="PRO_5030052665" evidence="3">
    <location>
        <begin position="24"/>
        <end position="419"/>
    </location>
</feature>
<gene>
    <name evidence="5" type="ORF">C4E15_06015</name>
    <name evidence="4" type="ORF">N5D93_06515</name>
</gene>
<dbReference type="Proteomes" id="UP001161094">
    <property type="component" value="Unassembled WGS sequence"/>
</dbReference>
<proteinExistence type="inferred from homology"/>
<organism evidence="5 6">
    <name type="scientific">Achromobacter spanius</name>
    <dbReference type="NCBI Taxonomy" id="217203"/>
    <lineage>
        <taxon>Bacteria</taxon>
        <taxon>Pseudomonadati</taxon>
        <taxon>Pseudomonadota</taxon>
        <taxon>Betaproteobacteria</taxon>
        <taxon>Burkholderiales</taxon>
        <taxon>Alcaligenaceae</taxon>
        <taxon>Achromobacter</taxon>
    </lineage>
</organism>
<sequence length="419" mass="45762">MMRFKPIPLLVMAATLCGQPVWAQTTPEEAITEAAPYSSGAILTLSEAMDAAFKLNPQVSAAKNNFAASKGLVDQAGRLPNPSLDVSVDDHQRATRTTTTMLSMPIELGGKRSARTQAAQLSSELAGREYEVVTAEIKTLVVSRFFSVAIAQETLRVNRDMADIAEGALRVAQKRVDAGKAPPLERNRAEIELTKAQIDVRQAENDLRVARRELSLLWGDPVPKFELVQAKIDDLPARRTLDDLRAALLNSPRLAAGRLAMEVSKAELNVEKSKRYPDITLSGGVARDNEVGRNKAQFGVSLPLPIFDRNQGNVYAATMQTYKAQDIYREMEARLSADLLIAASTYDLALASAKDYRESVIPTSQKAYEGARKGFEAGKVGYLEVLDAQRTLSQGNISYLTTLLRAASARAEIDRILGQ</sequence>
<comment type="caution">
    <text evidence="5">The sequence shown here is derived from an EMBL/GenBank/DDBJ whole genome shotgun (WGS) entry which is preliminary data.</text>
</comment>
<dbReference type="GO" id="GO:0015562">
    <property type="term" value="F:efflux transmembrane transporter activity"/>
    <property type="evidence" value="ECO:0007669"/>
    <property type="project" value="InterPro"/>
</dbReference>
<dbReference type="PANTHER" id="PTHR30203">
    <property type="entry name" value="OUTER MEMBRANE CATION EFFLUX PROTEIN"/>
    <property type="match status" value="1"/>
</dbReference>
<evidence type="ECO:0000313" key="4">
    <source>
        <dbReference type="EMBL" id="MDH0735455.1"/>
    </source>
</evidence>
<comment type="similarity">
    <text evidence="1">Belongs to the outer membrane factor (OMF) (TC 1.B.17) family.</text>
</comment>
<keyword evidence="2" id="KW-0175">Coiled coil</keyword>
<name>A0A2K8S078_9BURK</name>
<dbReference type="EMBL" id="JAOCDZ010000003">
    <property type="protein sequence ID" value="MDH0735455.1"/>
    <property type="molecule type" value="Genomic_DNA"/>
</dbReference>
<dbReference type="EMBL" id="PREU01000002">
    <property type="protein sequence ID" value="PPA77568.1"/>
    <property type="molecule type" value="Genomic_DNA"/>
</dbReference>
<dbReference type="SUPFAM" id="SSF56954">
    <property type="entry name" value="Outer membrane efflux proteins (OEP)"/>
    <property type="match status" value="1"/>
</dbReference>
<reference evidence="5 6" key="1">
    <citation type="submission" date="2018-02" db="EMBL/GenBank/DDBJ databases">
        <title>Draft Genome of Achromobacter spanius stain 6.</title>
        <authorList>
            <person name="Gunasekera T.S."/>
            <person name="Radwan O."/>
            <person name="Ruiz O.N."/>
        </authorList>
    </citation>
    <scope>NUCLEOTIDE SEQUENCE [LARGE SCALE GENOMIC DNA]</scope>
    <source>
        <strain evidence="5 6">6</strain>
    </source>
</reference>